<sequence length="112" mass="13971">MFKKALITSFTTQDTELKLKVMKFIIDNDKLQCALYDHFYFDIKKFLIFMIENWDCSYKETFIQFINFIFKEYQRFLPELVDEFEFLYQIIFEEFYLQQELNVLISYFESFD</sequence>
<gene>
    <name evidence="1" type="ORF">TUBRATIS_12160</name>
</gene>
<comment type="caution">
    <text evidence="1">The sequence shown here is derived from an EMBL/GenBank/DDBJ whole genome shotgun (WGS) entry which is preliminary data.</text>
</comment>
<evidence type="ECO:0000313" key="1">
    <source>
        <dbReference type="EMBL" id="RVD92289.1"/>
    </source>
</evidence>
<protein>
    <submittedName>
        <fullName evidence="1">Uncharacterized protein</fullName>
    </submittedName>
</protein>
<keyword evidence="2" id="KW-1185">Reference proteome</keyword>
<organism evidence="1 2">
    <name type="scientific">Tubulinosema ratisbonensis</name>
    <dbReference type="NCBI Taxonomy" id="291195"/>
    <lineage>
        <taxon>Eukaryota</taxon>
        <taxon>Fungi</taxon>
        <taxon>Fungi incertae sedis</taxon>
        <taxon>Microsporidia</taxon>
        <taxon>Tubulinosematoidea</taxon>
        <taxon>Tubulinosematidae</taxon>
        <taxon>Tubulinosema</taxon>
    </lineage>
</organism>
<dbReference type="VEuPathDB" id="MicrosporidiaDB:TUBRATIS_12160"/>
<dbReference type="Proteomes" id="UP000282876">
    <property type="component" value="Unassembled WGS sequence"/>
</dbReference>
<accession>A0A437AMI1</accession>
<dbReference type="EMBL" id="RCSS01000257">
    <property type="protein sequence ID" value="RVD92289.1"/>
    <property type="molecule type" value="Genomic_DNA"/>
</dbReference>
<name>A0A437AMI1_9MICR</name>
<evidence type="ECO:0000313" key="2">
    <source>
        <dbReference type="Proteomes" id="UP000282876"/>
    </source>
</evidence>
<reference evidence="1 2" key="1">
    <citation type="submission" date="2018-10" db="EMBL/GenBank/DDBJ databases">
        <title>Draft genome sequence of the microsporidian Tubulinosema ratisbonensis.</title>
        <authorList>
            <person name="Polonais V."/>
            <person name="Peyretaillade E."/>
            <person name="Niehus S."/>
            <person name="Wawrzyniak I."/>
            <person name="Franchet A."/>
            <person name="Gaspin C."/>
            <person name="Reichstadt M."/>
            <person name="Belser C."/>
            <person name="Labadie K."/>
            <person name="Delbac F."/>
            <person name="Ferrandon D."/>
        </authorList>
    </citation>
    <scope>NUCLEOTIDE SEQUENCE [LARGE SCALE GENOMIC DNA]</scope>
    <source>
        <strain evidence="1 2">Franzen</strain>
    </source>
</reference>
<dbReference type="AlphaFoldDB" id="A0A437AMI1"/>
<proteinExistence type="predicted"/>